<evidence type="ECO:0000256" key="2">
    <source>
        <dbReference type="ARBA" id="ARBA00007391"/>
    </source>
</evidence>
<gene>
    <name evidence="15" type="primary">dnaE</name>
    <name evidence="13" type="synonym">dnaE2</name>
    <name evidence="15" type="ORF">DRW07_04710</name>
</gene>
<dbReference type="Proteomes" id="UP000275281">
    <property type="component" value="Unassembled WGS sequence"/>
</dbReference>
<dbReference type="InterPro" id="IPR040982">
    <property type="entry name" value="DNA_pol3_finger"/>
</dbReference>
<dbReference type="InterPro" id="IPR029460">
    <property type="entry name" value="DNAPol_HHH"/>
</dbReference>
<dbReference type="PANTHER" id="PTHR32294:SF4">
    <property type="entry name" value="ERROR-PRONE DNA POLYMERASE"/>
    <property type="match status" value="1"/>
</dbReference>
<dbReference type="InterPro" id="IPR004365">
    <property type="entry name" value="NA-bd_OB_tRNA"/>
</dbReference>
<dbReference type="InterPro" id="IPR016195">
    <property type="entry name" value="Pol/histidinol_Pase-like"/>
</dbReference>
<keyword evidence="11 13" id="KW-0234">DNA repair</keyword>
<keyword evidence="5 13" id="KW-0963">Cytoplasm</keyword>
<dbReference type="InterPro" id="IPR004013">
    <property type="entry name" value="PHP_dom"/>
</dbReference>
<dbReference type="InterPro" id="IPR011708">
    <property type="entry name" value="DNA_pol3_alpha_NTPase_dom"/>
</dbReference>
<dbReference type="EMBL" id="RPOK01000001">
    <property type="protein sequence ID" value="RPJ68700.1"/>
    <property type="molecule type" value="Genomic_DNA"/>
</dbReference>
<comment type="caution">
    <text evidence="15">The sequence shown here is derived from an EMBL/GenBank/DDBJ whole genome shotgun (WGS) entry which is preliminary data.</text>
</comment>
<evidence type="ECO:0000256" key="6">
    <source>
        <dbReference type="ARBA" id="ARBA00022679"/>
    </source>
</evidence>
<evidence type="ECO:0000256" key="13">
    <source>
        <dbReference type="HAMAP-Rule" id="MF_01902"/>
    </source>
</evidence>
<evidence type="ECO:0000256" key="7">
    <source>
        <dbReference type="ARBA" id="ARBA00022695"/>
    </source>
</evidence>
<name>A0A3N5Y4X8_9ALTE</name>
<evidence type="ECO:0000256" key="3">
    <source>
        <dbReference type="ARBA" id="ARBA00012417"/>
    </source>
</evidence>
<proteinExistence type="inferred from homology"/>
<dbReference type="OrthoDB" id="9803237at2"/>
<keyword evidence="8 13" id="KW-0235">DNA replication</keyword>
<dbReference type="Pfam" id="PF14579">
    <property type="entry name" value="HHH_6"/>
    <property type="match status" value="1"/>
</dbReference>
<dbReference type="CDD" id="cd07434">
    <property type="entry name" value="PHP_PolIIIA_DnaE2"/>
    <property type="match status" value="1"/>
</dbReference>
<keyword evidence="10 13" id="KW-0239">DNA-directed DNA polymerase</keyword>
<comment type="function">
    <text evidence="13">DNA polymerase involved in damage-induced mutagenesis and translesion synthesis (TLS). It is not the major replicative DNA polymerase.</text>
</comment>
<dbReference type="InterPro" id="IPR003141">
    <property type="entry name" value="Pol/His_phosphatase_N"/>
</dbReference>
<keyword evidence="9 13" id="KW-0227">DNA damage</keyword>
<dbReference type="NCBIfam" id="NF004225">
    <property type="entry name" value="PRK05672.1"/>
    <property type="match status" value="1"/>
</dbReference>
<dbReference type="Pfam" id="PF17657">
    <property type="entry name" value="DNA_pol3_finger"/>
    <property type="match status" value="1"/>
</dbReference>
<dbReference type="InterPro" id="IPR023073">
    <property type="entry name" value="DnaE2"/>
</dbReference>
<dbReference type="Pfam" id="PF07733">
    <property type="entry name" value="DNA_pol3_alpha"/>
    <property type="match status" value="1"/>
</dbReference>
<evidence type="ECO:0000313" key="16">
    <source>
        <dbReference type="Proteomes" id="UP000275281"/>
    </source>
</evidence>
<feature type="domain" description="Polymerase/histidinol phosphatase N-terminal" evidence="14">
    <location>
        <begin position="5"/>
        <end position="74"/>
    </location>
</feature>
<dbReference type="SUPFAM" id="SSF89550">
    <property type="entry name" value="PHP domain-like"/>
    <property type="match status" value="1"/>
</dbReference>
<dbReference type="SMART" id="SM00481">
    <property type="entry name" value="POLIIIAc"/>
    <property type="match status" value="1"/>
</dbReference>
<dbReference type="Pfam" id="PF01336">
    <property type="entry name" value="tRNA_anti-codon"/>
    <property type="match status" value="1"/>
</dbReference>
<dbReference type="GO" id="GO:0003887">
    <property type="term" value="F:DNA-directed DNA polymerase activity"/>
    <property type="evidence" value="ECO:0007669"/>
    <property type="project" value="UniProtKB-UniRule"/>
</dbReference>
<evidence type="ECO:0000259" key="14">
    <source>
        <dbReference type="SMART" id="SM00481"/>
    </source>
</evidence>
<protein>
    <recommendedName>
        <fullName evidence="4 13">Error-prone DNA polymerase</fullName>
        <ecNumber evidence="3 13">2.7.7.7</ecNumber>
    </recommendedName>
</protein>
<keyword evidence="7 13" id="KW-0548">Nucleotidyltransferase</keyword>
<dbReference type="RefSeq" id="WP_124026701.1">
    <property type="nucleotide sequence ID" value="NZ_JBHRSN010000005.1"/>
</dbReference>
<keyword evidence="16" id="KW-1185">Reference proteome</keyword>
<accession>A0A3N5Y4X8</accession>
<evidence type="ECO:0000256" key="5">
    <source>
        <dbReference type="ARBA" id="ARBA00022490"/>
    </source>
</evidence>
<dbReference type="GO" id="GO:0006281">
    <property type="term" value="P:DNA repair"/>
    <property type="evidence" value="ECO:0007669"/>
    <property type="project" value="UniProtKB-UniRule"/>
</dbReference>
<dbReference type="Gene3D" id="3.20.20.140">
    <property type="entry name" value="Metal-dependent hydrolases"/>
    <property type="match status" value="1"/>
</dbReference>
<evidence type="ECO:0000256" key="10">
    <source>
        <dbReference type="ARBA" id="ARBA00022932"/>
    </source>
</evidence>
<dbReference type="GO" id="GO:0008408">
    <property type="term" value="F:3'-5' exonuclease activity"/>
    <property type="evidence" value="ECO:0007669"/>
    <property type="project" value="InterPro"/>
</dbReference>
<evidence type="ECO:0000256" key="11">
    <source>
        <dbReference type="ARBA" id="ARBA00023204"/>
    </source>
</evidence>
<organism evidence="15 16">
    <name type="scientific">Alteromonas sediminis</name>
    <dbReference type="NCBI Taxonomy" id="2259342"/>
    <lineage>
        <taxon>Bacteria</taxon>
        <taxon>Pseudomonadati</taxon>
        <taxon>Pseudomonadota</taxon>
        <taxon>Gammaproteobacteria</taxon>
        <taxon>Alteromonadales</taxon>
        <taxon>Alteromonadaceae</taxon>
        <taxon>Alteromonas/Salinimonas group</taxon>
        <taxon>Alteromonas</taxon>
    </lineage>
</organism>
<keyword evidence="6 13" id="KW-0808">Transferase</keyword>
<dbReference type="Gene3D" id="1.10.150.870">
    <property type="match status" value="1"/>
</dbReference>
<sequence length="1028" mass="116879">MHSYAELFCQSNFSFLTGASHPEELVEQAHLLGYQAIAITDECSVAGVARAYTAIKEKSLTIKLIVGSLFTLSDGLRLVVLCPTHTAYAEMCRVITNARRRSPKGQYELTFWDIRTFKQCLLIWLPQGNEARDNAWAEQLTAVCQERLWIGCQRHLTANESDYLAHCEKLSQAYTLPVTACGGVLMHHPDRLPLQHTLCAIREGTPVASLGRHLLPNRERSLRSLDKLAHLFPRKWLDESVAIAKRCTFCMSELRYQYPAELIPNGHTPTSYLRQLVEQGIKTRFPYGLDDYPHILPTIEKELKLIALKRYEHFFITVYDIVQFAKSRHILYQGRGSAANSIVCYCLEITAVDPRQADLLFERFISKERDEEPDIDVDFEHERREEVIQYIYQKYGRHRTALAATVVSYRTKSALREVGKALGIKETQLDYFIKNINHRDRDLSWQTQIQTLGLDANATLSQHFTSLVEQIRGFPRHLSQHVGGFVIASGPLYELVPVENASMADRSVIQWDKDDLESLGLLKVDVLALGMLTAIRKSFQLIAKHYQHEWTIPDITRLRDDPQVYRMIQKADTVGVFQIESRAQMSMLPRLRPKSYYDLVIQIAIVRPGPIQGGMVHPFLKNREHPADIRYPSKALEQVLGRTNGVPIFQEQVIKIAMVAAGFSGGEADQLRRAMGTWKKNGQLEMYGEKLVKGMLANHYELDYAQRIFEQIKGFGTYGFPESHAASFAVLAYVSSWLKHYYPAAFYVGLLNSWPMGFYAPAQLIEDAKRHHIHILPICINQSVYDHTLEYHQQEWAIRLGFRQVKGLSEATAMKLCECRSEKGFACIDEIRKLNIRQDELEALASANVFKALSQHRYQARWSLMTATNQGTILSEALPADAFSPDAASDMQSLVEDYQSIRLSLDHHPVQLLREAGLLGRYTPADQLINIRHQQVVSVVGLVTGRQRPGTSKGVTFMTLEDDTGYVNVVVWLATARHQQKHFLKSTIVKVTGILERGDGGVTHVIAGRIEDKSPLLDKLTFKARHFH</sequence>
<dbReference type="Pfam" id="PF02811">
    <property type="entry name" value="PHP"/>
    <property type="match status" value="1"/>
</dbReference>
<dbReference type="CDD" id="cd04485">
    <property type="entry name" value="DnaE_OBF"/>
    <property type="match status" value="1"/>
</dbReference>
<dbReference type="NCBIfam" id="TIGR00594">
    <property type="entry name" value="polc"/>
    <property type="match status" value="1"/>
</dbReference>
<evidence type="ECO:0000256" key="9">
    <source>
        <dbReference type="ARBA" id="ARBA00022763"/>
    </source>
</evidence>
<comment type="subcellular location">
    <subcellularLocation>
        <location evidence="1 13">Cytoplasm</location>
    </subcellularLocation>
</comment>
<dbReference type="HAMAP" id="MF_01902">
    <property type="entry name" value="DNApol_error_prone"/>
    <property type="match status" value="1"/>
</dbReference>
<dbReference type="InterPro" id="IPR004805">
    <property type="entry name" value="DnaE2/DnaE/PolC"/>
</dbReference>
<comment type="catalytic activity">
    <reaction evidence="12 13">
        <text>DNA(n) + a 2'-deoxyribonucleoside 5'-triphosphate = DNA(n+1) + diphosphate</text>
        <dbReference type="Rhea" id="RHEA:22508"/>
        <dbReference type="Rhea" id="RHEA-COMP:17339"/>
        <dbReference type="Rhea" id="RHEA-COMP:17340"/>
        <dbReference type="ChEBI" id="CHEBI:33019"/>
        <dbReference type="ChEBI" id="CHEBI:61560"/>
        <dbReference type="ChEBI" id="CHEBI:173112"/>
        <dbReference type="EC" id="2.7.7.7"/>
    </reaction>
</comment>
<dbReference type="GO" id="GO:0003676">
    <property type="term" value="F:nucleic acid binding"/>
    <property type="evidence" value="ECO:0007669"/>
    <property type="project" value="InterPro"/>
</dbReference>
<dbReference type="PANTHER" id="PTHR32294">
    <property type="entry name" value="DNA POLYMERASE III SUBUNIT ALPHA"/>
    <property type="match status" value="1"/>
</dbReference>
<evidence type="ECO:0000256" key="12">
    <source>
        <dbReference type="ARBA" id="ARBA00049244"/>
    </source>
</evidence>
<dbReference type="AlphaFoldDB" id="A0A3N5Y4X8"/>
<evidence type="ECO:0000256" key="4">
    <source>
        <dbReference type="ARBA" id="ARBA00017273"/>
    </source>
</evidence>
<evidence type="ECO:0000256" key="8">
    <source>
        <dbReference type="ARBA" id="ARBA00022705"/>
    </source>
</evidence>
<evidence type="ECO:0000313" key="15">
    <source>
        <dbReference type="EMBL" id="RPJ68700.1"/>
    </source>
</evidence>
<dbReference type="GO" id="GO:0005737">
    <property type="term" value="C:cytoplasm"/>
    <property type="evidence" value="ECO:0007669"/>
    <property type="project" value="UniProtKB-SubCell"/>
</dbReference>
<dbReference type="EC" id="2.7.7.7" evidence="3 13"/>
<reference evidence="15 16" key="1">
    <citation type="submission" date="2018-11" db="EMBL/GenBank/DDBJ databases">
        <authorList>
            <person name="Ye M.-Q."/>
            <person name="Du Z.-J."/>
        </authorList>
    </citation>
    <scope>NUCLEOTIDE SEQUENCE [LARGE SCALE GENOMIC DNA]</scope>
    <source>
        <strain evidence="15 16">U0105</strain>
    </source>
</reference>
<evidence type="ECO:0000256" key="1">
    <source>
        <dbReference type="ARBA" id="ARBA00004496"/>
    </source>
</evidence>
<comment type="similarity">
    <text evidence="2 13">Belongs to the DNA polymerase type-C family. DnaE2 subfamily.</text>
</comment>
<dbReference type="GO" id="GO:0006260">
    <property type="term" value="P:DNA replication"/>
    <property type="evidence" value="ECO:0007669"/>
    <property type="project" value="UniProtKB-KW"/>
</dbReference>